<sequence>MDRRGQPPPTPIKVPLRFGATKTTVSATSTIKLTSSEPIGLSNASALRVCGVCTEAQSKYTCPRCNVVYCGVSCYKTHGETCTEHFYKEHVESEMRLNKSVDTSSAHAMQEVIRRVYDEFPDADTDLTADDRRMEELVQLMESDALTLDALTDEERAQFLREVADGRLGKHIALWTPWWTQSPEAYAANTKSVRHQLIVALDEDGEDSDVEVLHDHPRGLLTAVRAKALEPMAALHASPNGRVLRCNLFEVLFAYAYTLRTYNGDWATDAVEASAALLGLSSVLQGNRVYESDADARTACASAPLADKNVAAAKAALADADTMRTAQVFVLDALSDLEALLEAAVAAAPKAARKELRRVAKKVHFYLVWAAHCKGADIL</sequence>
<proteinExistence type="predicted"/>
<keyword evidence="1" id="KW-0862">Zinc</keyword>
<dbReference type="GO" id="GO:0008270">
    <property type="term" value="F:zinc ion binding"/>
    <property type="evidence" value="ECO:0007669"/>
    <property type="project" value="UniProtKB-UniRule"/>
</dbReference>
<organism evidence="3 4">
    <name type="scientific">Achlya hypogyna</name>
    <name type="common">Oomycete</name>
    <name type="synonym">Protoachlya hypogyna</name>
    <dbReference type="NCBI Taxonomy" id="1202772"/>
    <lineage>
        <taxon>Eukaryota</taxon>
        <taxon>Sar</taxon>
        <taxon>Stramenopiles</taxon>
        <taxon>Oomycota</taxon>
        <taxon>Saprolegniomycetes</taxon>
        <taxon>Saprolegniales</taxon>
        <taxon>Achlyaceae</taxon>
        <taxon>Achlya</taxon>
    </lineage>
</organism>
<evidence type="ECO:0000313" key="4">
    <source>
        <dbReference type="Proteomes" id="UP000243579"/>
    </source>
</evidence>
<dbReference type="OrthoDB" id="18412at2759"/>
<keyword evidence="1" id="KW-0479">Metal-binding</keyword>
<dbReference type="AlphaFoldDB" id="A0A1V9ZJW8"/>
<name>A0A1V9ZJW8_ACHHY</name>
<protein>
    <recommendedName>
        <fullName evidence="2">HIT-type domain-containing protein</fullName>
    </recommendedName>
</protein>
<evidence type="ECO:0000259" key="2">
    <source>
        <dbReference type="PROSITE" id="PS51083"/>
    </source>
</evidence>
<dbReference type="PROSITE" id="PS51083">
    <property type="entry name" value="ZF_HIT"/>
    <property type="match status" value="1"/>
</dbReference>
<dbReference type="PANTHER" id="PTHR15555">
    <property type="entry name" value="ZINC FINGER HIT DOMAIN CONTAINING PROTEIN 2 PROTEIN FON -RELATED"/>
    <property type="match status" value="1"/>
</dbReference>
<reference evidence="3 4" key="1">
    <citation type="journal article" date="2014" name="Genome Biol. Evol.">
        <title>The secreted proteins of Achlya hypogyna and Thraustotheca clavata identify the ancestral oomycete secretome and reveal gene acquisitions by horizontal gene transfer.</title>
        <authorList>
            <person name="Misner I."/>
            <person name="Blouin N."/>
            <person name="Leonard G."/>
            <person name="Richards T.A."/>
            <person name="Lane C.E."/>
        </authorList>
    </citation>
    <scope>NUCLEOTIDE SEQUENCE [LARGE SCALE GENOMIC DNA]</scope>
    <source>
        <strain evidence="3 4">ATCC 48635</strain>
    </source>
</reference>
<dbReference type="InterPro" id="IPR039646">
    <property type="entry name" value="ZNHIT2"/>
</dbReference>
<feature type="domain" description="HIT-type" evidence="2">
    <location>
        <begin position="50"/>
        <end position="82"/>
    </location>
</feature>
<keyword evidence="4" id="KW-1185">Reference proteome</keyword>
<dbReference type="Pfam" id="PF04438">
    <property type="entry name" value="zf-HIT"/>
    <property type="match status" value="1"/>
</dbReference>
<dbReference type="Gene3D" id="3.30.60.190">
    <property type="match status" value="1"/>
</dbReference>
<dbReference type="SUPFAM" id="SSF144232">
    <property type="entry name" value="HIT/MYND zinc finger-like"/>
    <property type="match status" value="1"/>
</dbReference>
<evidence type="ECO:0000256" key="1">
    <source>
        <dbReference type="PROSITE-ProRule" id="PRU00453"/>
    </source>
</evidence>
<dbReference type="InterPro" id="IPR007529">
    <property type="entry name" value="Znf_HIT"/>
</dbReference>
<dbReference type="PANTHER" id="PTHR15555:SF0">
    <property type="entry name" value="ZINC FINGER HIT DOMAIN-CONTAINING PROTEIN 2"/>
    <property type="match status" value="1"/>
</dbReference>
<evidence type="ECO:0000313" key="3">
    <source>
        <dbReference type="EMBL" id="OQR98283.1"/>
    </source>
</evidence>
<dbReference type="Proteomes" id="UP000243579">
    <property type="component" value="Unassembled WGS sequence"/>
</dbReference>
<accession>A0A1V9ZJW8</accession>
<keyword evidence="1" id="KW-0863">Zinc-finger</keyword>
<dbReference type="STRING" id="1202772.A0A1V9ZJW8"/>
<dbReference type="CDD" id="cd23024">
    <property type="entry name" value="zf-HIT_ZNHIT2-3"/>
    <property type="match status" value="1"/>
</dbReference>
<gene>
    <name evidence="3" type="ORF">ACHHYP_08925</name>
</gene>
<dbReference type="EMBL" id="JNBR01000088">
    <property type="protein sequence ID" value="OQR98283.1"/>
    <property type="molecule type" value="Genomic_DNA"/>
</dbReference>
<comment type="caution">
    <text evidence="3">The sequence shown here is derived from an EMBL/GenBank/DDBJ whole genome shotgun (WGS) entry which is preliminary data.</text>
</comment>